<reference evidence="2 5" key="1">
    <citation type="submission" date="2013-05" db="EMBL/GenBank/DDBJ databases">
        <title>Genome Sequence of Streptomyces fradiae.</title>
        <authorList>
            <person name="Kirby R."/>
        </authorList>
    </citation>
    <scope>NUCLEOTIDE SEQUENCE [LARGE SCALE GENOMIC DNA]</scope>
    <source>
        <strain evidence="2 5">ATCC 10745</strain>
    </source>
</reference>
<dbReference type="GeneID" id="91402947"/>
<dbReference type="EMBL" id="ASYR01000016">
    <property type="protein sequence ID" value="KAF0649293.1"/>
    <property type="molecule type" value="Genomic_DNA"/>
</dbReference>
<dbReference type="InterPro" id="IPR044548">
    <property type="entry name" value="AF0060_NTP-PPase_MazG-like"/>
</dbReference>
<organism evidence="3 4">
    <name type="scientific">Streptomyces fradiae ATCC 10745 = DSM 40063</name>
    <dbReference type="NCBI Taxonomy" id="1319510"/>
    <lineage>
        <taxon>Bacteria</taxon>
        <taxon>Bacillati</taxon>
        <taxon>Actinomycetota</taxon>
        <taxon>Actinomycetes</taxon>
        <taxon>Kitasatosporales</taxon>
        <taxon>Streptomycetaceae</taxon>
        <taxon>Streptomyces</taxon>
    </lineage>
</organism>
<accession>A0A1Y2NWW0</accession>
<reference evidence="3 4" key="2">
    <citation type="submission" date="2016-09" db="EMBL/GenBank/DDBJ databases">
        <title>Streptomyces fradiae DSM40063, a candidate organism with high potential of specific P450 cytochromes.</title>
        <authorList>
            <person name="Grumaz C."/>
            <person name="Vainshtein Y."/>
            <person name="Kirstahler P."/>
            <person name="Sohn K."/>
        </authorList>
    </citation>
    <scope>NUCLEOTIDE SEQUENCE [LARGE SCALE GENOMIC DNA]</scope>
    <source>
        <strain evidence="3 4">DSM 40063</strain>
    </source>
</reference>
<evidence type="ECO:0000313" key="3">
    <source>
        <dbReference type="EMBL" id="OSY52013.1"/>
    </source>
</evidence>
<dbReference type="AlphaFoldDB" id="A0A1Y2NWW0"/>
<gene>
    <name evidence="3" type="ORF">BG846_02321</name>
    <name evidence="2" type="ORF">K701_14390</name>
</gene>
<dbReference type="Proteomes" id="UP000731519">
    <property type="component" value="Unassembled WGS sequence"/>
</dbReference>
<dbReference type="CDD" id="cd11533">
    <property type="entry name" value="NTP-PPase_Af0060_like"/>
    <property type="match status" value="1"/>
</dbReference>
<evidence type="ECO:0008006" key="6">
    <source>
        <dbReference type="Google" id="ProtNLM"/>
    </source>
</evidence>
<evidence type="ECO:0000256" key="1">
    <source>
        <dbReference type="SAM" id="MobiDB-lite"/>
    </source>
</evidence>
<evidence type="ECO:0000313" key="2">
    <source>
        <dbReference type="EMBL" id="KAF0649293.1"/>
    </source>
</evidence>
<keyword evidence="5" id="KW-1185">Reference proteome</keyword>
<name>A0A1Y2NWW0_STRFR</name>
<dbReference type="RefSeq" id="WP_051839302.1">
    <property type="nucleotide sequence ID" value="NZ_ASYR01000016.1"/>
</dbReference>
<comment type="caution">
    <text evidence="3">The sequence shown here is derived from an EMBL/GenBank/DDBJ whole genome shotgun (WGS) entry which is preliminary data.</text>
</comment>
<protein>
    <recommendedName>
        <fullName evidence="6">MazG nucleotide pyrophosphohydrolase domain protein</fullName>
    </recommendedName>
</protein>
<dbReference type="Proteomes" id="UP000194318">
    <property type="component" value="Unassembled WGS sequence"/>
</dbReference>
<feature type="region of interest" description="Disordered" evidence="1">
    <location>
        <begin position="97"/>
        <end position="131"/>
    </location>
</feature>
<sequence length="131" mass="14093">MDSTWKTVEELRTWLDGHAPGPPEHTALLRVLKLSEEVGEVAEAVIGAHGHNPRKGRSHTWTDVQAELCDVIVTAMVALRTLTPDAPAVFAHHLNRVHIRSRPPGARPSEPPGEPGTSAPGNTTERSPASP</sequence>
<dbReference type="EMBL" id="MIFZ01000205">
    <property type="protein sequence ID" value="OSY52013.1"/>
    <property type="molecule type" value="Genomic_DNA"/>
</dbReference>
<feature type="compositionally biased region" description="Pro residues" evidence="1">
    <location>
        <begin position="105"/>
        <end position="114"/>
    </location>
</feature>
<feature type="compositionally biased region" description="Polar residues" evidence="1">
    <location>
        <begin position="119"/>
        <end position="131"/>
    </location>
</feature>
<proteinExistence type="predicted"/>
<dbReference type="Gene3D" id="1.10.287.1080">
    <property type="entry name" value="MazG-like"/>
    <property type="match status" value="1"/>
</dbReference>
<dbReference type="SUPFAM" id="SSF101386">
    <property type="entry name" value="all-alpha NTP pyrophosphatases"/>
    <property type="match status" value="1"/>
</dbReference>
<evidence type="ECO:0000313" key="4">
    <source>
        <dbReference type="Proteomes" id="UP000194318"/>
    </source>
</evidence>
<evidence type="ECO:0000313" key="5">
    <source>
        <dbReference type="Proteomes" id="UP000731519"/>
    </source>
</evidence>